<accession>A0AAN9Y278</accession>
<feature type="compositionally biased region" description="Basic and acidic residues" evidence="1">
    <location>
        <begin position="21"/>
        <end position="54"/>
    </location>
</feature>
<evidence type="ECO:0000313" key="2">
    <source>
        <dbReference type="EMBL" id="KAK7583834.1"/>
    </source>
</evidence>
<evidence type="ECO:0000256" key="1">
    <source>
        <dbReference type="SAM" id="MobiDB-lite"/>
    </source>
</evidence>
<evidence type="ECO:0000313" key="3">
    <source>
        <dbReference type="Proteomes" id="UP001367676"/>
    </source>
</evidence>
<dbReference type="AlphaFoldDB" id="A0AAN9Y278"/>
<feature type="region of interest" description="Disordered" evidence="1">
    <location>
        <begin position="118"/>
        <end position="146"/>
    </location>
</feature>
<organism evidence="2 3">
    <name type="scientific">Parthenolecanium corni</name>
    <dbReference type="NCBI Taxonomy" id="536013"/>
    <lineage>
        <taxon>Eukaryota</taxon>
        <taxon>Metazoa</taxon>
        <taxon>Ecdysozoa</taxon>
        <taxon>Arthropoda</taxon>
        <taxon>Hexapoda</taxon>
        <taxon>Insecta</taxon>
        <taxon>Pterygota</taxon>
        <taxon>Neoptera</taxon>
        <taxon>Paraneoptera</taxon>
        <taxon>Hemiptera</taxon>
        <taxon>Sternorrhyncha</taxon>
        <taxon>Coccoidea</taxon>
        <taxon>Coccidae</taxon>
        <taxon>Parthenolecanium</taxon>
    </lineage>
</organism>
<name>A0AAN9Y278_9HEMI</name>
<protein>
    <submittedName>
        <fullName evidence="2">Uncharacterized protein</fullName>
    </submittedName>
</protein>
<keyword evidence="3" id="KW-1185">Reference proteome</keyword>
<proteinExistence type="predicted"/>
<sequence>MAAASRLWCVTKPTGCASGTRKRDPSRGRAAVDEKRSDGRESESFADNATREPSSETPSPRPLTPIRKRGQLRPISEIESHRTSAPGEFGRGCRLRRDEDDAAAAAGITLVRAMGCARGAANSSSRRGRQSARSEGKCTSLFIGGR</sequence>
<gene>
    <name evidence="2" type="ORF">V9T40_004797</name>
</gene>
<dbReference type="EMBL" id="JBBCAQ010000032">
    <property type="protein sequence ID" value="KAK7583834.1"/>
    <property type="molecule type" value="Genomic_DNA"/>
</dbReference>
<comment type="caution">
    <text evidence="2">The sequence shown here is derived from an EMBL/GenBank/DDBJ whole genome shotgun (WGS) entry which is preliminary data.</text>
</comment>
<reference evidence="2 3" key="1">
    <citation type="submission" date="2024-03" db="EMBL/GenBank/DDBJ databases">
        <title>Adaptation during the transition from Ophiocordyceps entomopathogen to insect associate is accompanied by gene loss and intensified selection.</title>
        <authorList>
            <person name="Ward C.M."/>
            <person name="Onetto C.A."/>
            <person name="Borneman A.R."/>
        </authorList>
    </citation>
    <scope>NUCLEOTIDE SEQUENCE [LARGE SCALE GENOMIC DNA]</scope>
    <source>
        <strain evidence="2">AWRI1</strain>
        <tissue evidence="2">Single Adult Female</tissue>
    </source>
</reference>
<feature type="region of interest" description="Disordered" evidence="1">
    <location>
        <begin position="1"/>
        <end position="93"/>
    </location>
</feature>
<dbReference type="Proteomes" id="UP001367676">
    <property type="component" value="Unassembled WGS sequence"/>
</dbReference>